<dbReference type="EMBL" id="ACYE01000104">
    <property type="protein sequence ID" value="EFE43253.1"/>
    <property type="molecule type" value="Genomic_DNA"/>
</dbReference>
<gene>
    <name evidence="7" type="ORF">TRV_01993</name>
</gene>
<keyword evidence="3" id="KW-0285">Flavoprotein</keyword>
<evidence type="ECO:0000313" key="8">
    <source>
        <dbReference type="Proteomes" id="UP000008383"/>
    </source>
</evidence>
<dbReference type="KEGG" id="tve:TRV_01993"/>
<dbReference type="GeneID" id="9582482"/>
<comment type="cofactor">
    <cofactor evidence="1">
        <name>FAD</name>
        <dbReference type="ChEBI" id="CHEBI:57692"/>
    </cofactor>
</comment>
<evidence type="ECO:0000256" key="5">
    <source>
        <dbReference type="ARBA" id="ARBA00023002"/>
    </source>
</evidence>
<protein>
    <submittedName>
        <fullName evidence="7">FAD binding domain protein</fullName>
    </submittedName>
</protein>
<evidence type="ECO:0000313" key="7">
    <source>
        <dbReference type="EMBL" id="EFE43253.1"/>
    </source>
</evidence>
<dbReference type="Proteomes" id="UP000008383">
    <property type="component" value="Unassembled WGS sequence"/>
</dbReference>
<dbReference type="HOGENOM" id="CLU_018354_0_2_1"/>
<dbReference type="PANTHER" id="PTHR42973">
    <property type="entry name" value="BINDING OXIDOREDUCTASE, PUTATIVE (AFU_ORTHOLOGUE AFUA_1G17690)-RELATED"/>
    <property type="match status" value="1"/>
</dbReference>
<dbReference type="OrthoDB" id="415825at2759"/>
<dbReference type="Gene3D" id="3.30.465.10">
    <property type="match status" value="1"/>
</dbReference>
<dbReference type="InterPro" id="IPR036318">
    <property type="entry name" value="FAD-bd_PCMH-like_sf"/>
</dbReference>
<comment type="similarity">
    <text evidence="2">Belongs to the oxygen-dependent FAD-linked oxidoreductase family.</text>
</comment>
<evidence type="ECO:0000256" key="4">
    <source>
        <dbReference type="ARBA" id="ARBA00022827"/>
    </source>
</evidence>
<organism evidence="7 8">
    <name type="scientific">Trichophyton verrucosum (strain HKI 0517)</name>
    <dbReference type="NCBI Taxonomy" id="663202"/>
    <lineage>
        <taxon>Eukaryota</taxon>
        <taxon>Fungi</taxon>
        <taxon>Dikarya</taxon>
        <taxon>Ascomycota</taxon>
        <taxon>Pezizomycotina</taxon>
        <taxon>Eurotiomycetes</taxon>
        <taxon>Eurotiomycetidae</taxon>
        <taxon>Onygenales</taxon>
        <taxon>Arthrodermataceae</taxon>
        <taxon>Trichophyton</taxon>
    </lineage>
</organism>
<dbReference type="GO" id="GO:0071949">
    <property type="term" value="F:FAD binding"/>
    <property type="evidence" value="ECO:0007669"/>
    <property type="project" value="InterPro"/>
</dbReference>
<dbReference type="RefSeq" id="XP_003023871.1">
    <property type="nucleotide sequence ID" value="XM_003023825.1"/>
</dbReference>
<keyword evidence="4" id="KW-0274">FAD</keyword>
<evidence type="ECO:0000256" key="2">
    <source>
        <dbReference type="ARBA" id="ARBA00005466"/>
    </source>
</evidence>
<dbReference type="PANTHER" id="PTHR42973:SF39">
    <property type="entry name" value="FAD-BINDING PCMH-TYPE DOMAIN-CONTAINING PROTEIN"/>
    <property type="match status" value="1"/>
</dbReference>
<dbReference type="InterPro" id="IPR050416">
    <property type="entry name" value="FAD-linked_Oxidoreductase"/>
</dbReference>
<keyword evidence="5" id="KW-0560">Oxidoreductase</keyword>
<dbReference type="SUPFAM" id="SSF56176">
    <property type="entry name" value="FAD-binding/transporter-associated domain-like"/>
    <property type="match status" value="1"/>
</dbReference>
<evidence type="ECO:0000256" key="3">
    <source>
        <dbReference type="ARBA" id="ARBA00022630"/>
    </source>
</evidence>
<dbReference type="GO" id="GO:0016491">
    <property type="term" value="F:oxidoreductase activity"/>
    <property type="evidence" value="ECO:0007669"/>
    <property type="project" value="UniProtKB-KW"/>
</dbReference>
<sequence length="515" mass="56051">MTPYFMITIFFTLFTYPAKQWLTAILPTGIPTLPRYHLVICPSSIAINHVATGINLILSALGLLAQSLSLDEVRLELGPQLSESARISENGQEFARWSEYYSPTPGVVVSVASEEDVAVTFFAQSGAHGFTTTMDVPPDGILINLRQLNSVTFNDERTKVTLGGGVLISEIIEAAASNSTLVLTGNCNCVGAIGAILGGGYGNLMGIYGYGVDNILSLNVVSGDGVLQTVTDGDDLFWAVRGAGPNFGVVTSVIMKAYPVQPAGLYAWLGTLTFTGDKIEAVTKAISELELKPEMNLLMYFLDARAPSKTPTIVVTPFYHGSEAEGRAAFSSLLNLGPTLDTTASTHYTHWNDGSQSACIKGDRKPSYCSGLAKIDPGTWKQVWDEYVTWVSSNDGKSRNSTVILEAYSMDRVQSFPVNSSSVPWRGRIKFNALVVPWYKDEDLDLAAESYGRFTRSLILSTSGLDPPATYVNFAYGDEEPSEVYGHQLPRLQKLKAKHDPNNIFDQSFHIEPKY</sequence>
<reference evidence="8" key="1">
    <citation type="journal article" date="2011" name="Genome Biol.">
        <title>Comparative and functional genomics provide insights into the pathogenicity of dermatophytic fungi.</title>
        <authorList>
            <person name="Burmester A."/>
            <person name="Shelest E."/>
            <person name="Gloeckner G."/>
            <person name="Heddergott C."/>
            <person name="Schindler S."/>
            <person name="Staib P."/>
            <person name="Heidel A."/>
            <person name="Felder M."/>
            <person name="Petzold A."/>
            <person name="Szafranski K."/>
            <person name="Feuermann M."/>
            <person name="Pedruzzi I."/>
            <person name="Priebe S."/>
            <person name="Groth M."/>
            <person name="Winkler R."/>
            <person name="Li W."/>
            <person name="Kniemeyer O."/>
            <person name="Schroeckh V."/>
            <person name="Hertweck C."/>
            <person name="Hube B."/>
            <person name="White T.C."/>
            <person name="Platzer M."/>
            <person name="Guthke R."/>
            <person name="Heitman J."/>
            <person name="Woestemeyer J."/>
            <person name="Zipfel P.F."/>
            <person name="Monod M."/>
            <person name="Brakhage A.A."/>
        </authorList>
    </citation>
    <scope>NUCLEOTIDE SEQUENCE [LARGE SCALE GENOMIC DNA]</scope>
    <source>
        <strain evidence="8">HKI 0517</strain>
    </source>
</reference>
<proteinExistence type="inferred from homology"/>
<feature type="domain" description="FAD-binding PCMH-type" evidence="6">
    <location>
        <begin position="93"/>
        <end position="260"/>
    </location>
</feature>
<dbReference type="AlphaFoldDB" id="D4D4H6"/>
<dbReference type="Pfam" id="PF01565">
    <property type="entry name" value="FAD_binding_4"/>
    <property type="match status" value="1"/>
</dbReference>
<dbReference type="InterPro" id="IPR006094">
    <property type="entry name" value="Oxid_FAD_bind_N"/>
</dbReference>
<dbReference type="Pfam" id="PF08031">
    <property type="entry name" value="BBE"/>
    <property type="match status" value="1"/>
</dbReference>
<dbReference type="InterPro" id="IPR016169">
    <property type="entry name" value="FAD-bd_PCMH_sub2"/>
</dbReference>
<dbReference type="InterPro" id="IPR016166">
    <property type="entry name" value="FAD-bd_PCMH"/>
</dbReference>
<name>D4D4H6_TRIVH</name>
<dbReference type="Gene3D" id="3.40.462.20">
    <property type="match status" value="1"/>
</dbReference>
<dbReference type="InterPro" id="IPR012951">
    <property type="entry name" value="BBE"/>
</dbReference>
<accession>D4D4H6</accession>
<keyword evidence="8" id="KW-1185">Reference proteome</keyword>
<comment type="caution">
    <text evidence="7">The sequence shown here is derived from an EMBL/GenBank/DDBJ whole genome shotgun (WGS) entry which is preliminary data.</text>
</comment>
<dbReference type="PROSITE" id="PS51387">
    <property type="entry name" value="FAD_PCMH"/>
    <property type="match status" value="1"/>
</dbReference>
<evidence type="ECO:0000256" key="1">
    <source>
        <dbReference type="ARBA" id="ARBA00001974"/>
    </source>
</evidence>
<evidence type="ECO:0000259" key="6">
    <source>
        <dbReference type="PROSITE" id="PS51387"/>
    </source>
</evidence>